<feature type="transmembrane region" description="Helical" evidence="1">
    <location>
        <begin position="153"/>
        <end position="173"/>
    </location>
</feature>
<evidence type="ECO:0000256" key="1">
    <source>
        <dbReference type="SAM" id="Phobius"/>
    </source>
</evidence>
<proteinExistence type="predicted"/>
<feature type="transmembrane region" description="Helical" evidence="1">
    <location>
        <begin position="188"/>
        <end position="205"/>
    </location>
</feature>
<keyword evidence="3" id="KW-1185">Reference proteome</keyword>
<dbReference type="HOGENOM" id="CLU_1105219_0_0_2"/>
<dbReference type="AlphaFoldDB" id="F6D609"/>
<sequence length="251" mass="29269">MGYLICESCGGYYELEEGELPEDFERCQCGGKLDYAEEIEIDDNESNLYVNDSVIEKQKSDKGIEIYNDIKRGEKQSYLKKRDQKIKSYDPKNLVTNSAFIILTFTIFPIEFGFIYSYLPFTLMAVIALILSGLLYYFQRTKKVNTIREMKRVYAICGLYFISFILLFLLWAFQDIMKFLGYFIDNPLYLIIIPICAVVFSQKFFESVANNKITDPLATLGQIKTLIYYLIVFTNILYFIVMVVLGIYLTY</sequence>
<dbReference type="EMBL" id="CP002772">
    <property type="protein sequence ID" value="AEG17657.1"/>
    <property type="molecule type" value="Genomic_DNA"/>
</dbReference>
<dbReference type="KEGG" id="mew:MSWAN_0621"/>
<feature type="transmembrane region" description="Helical" evidence="1">
    <location>
        <begin position="226"/>
        <end position="249"/>
    </location>
</feature>
<gene>
    <name evidence="2" type="ordered locus">MSWAN_0621</name>
</gene>
<evidence type="ECO:0000313" key="3">
    <source>
        <dbReference type="Proteomes" id="UP000009231"/>
    </source>
</evidence>
<protein>
    <submittedName>
        <fullName evidence="2">Uncharacterized protein</fullName>
    </submittedName>
</protein>
<evidence type="ECO:0000313" key="2">
    <source>
        <dbReference type="EMBL" id="AEG17657.1"/>
    </source>
</evidence>
<dbReference type="Proteomes" id="UP000009231">
    <property type="component" value="Chromosome"/>
</dbReference>
<keyword evidence="1" id="KW-0472">Membrane</keyword>
<name>F6D609_METPW</name>
<accession>F6D609</accession>
<dbReference type="OrthoDB" id="70331at2157"/>
<reference evidence="2 3" key="1">
    <citation type="journal article" date="2014" name="Int. J. Syst. Evol. Microbiol.">
        <title>Methanobacterium paludis sp. nov. and a novel strain of Methanobacterium lacus isolated from northern peatlands.</title>
        <authorList>
            <person name="Cadillo-Quiroz H."/>
            <person name="Brauer S.L."/>
            <person name="Goodson N."/>
            <person name="Yavitt J.B."/>
            <person name="Zinder S.H."/>
        </authorList>
    </citation>
    <scope>NUCLEOTIDE SEQUENCE [LARGE SCALE GENOMIC DNA]</scope>
    <source>
        <strain evidence="3">DSM 25820 / JCM 18151 / SWAN1</strain>
    </source>
</reference>
<dbReference type="eggNOG" id="arCOG10449">
    <property type="taxonomic scope" value="Archaea"/>
</dbReference>
<organism evidence="2 3">
    <name type="scientific">Methanobacterium paludis (strain DSM 25820 / JCM 18151 / SWAN1)</name>
    <dbReference type="NCBI Taxonomy" id="868131"/>
    <lineage>
        <taxon>Archaea</taxon>
        <taxon>Methanobacteriati</taxon>
        <taxon>Methanobacteriota</taxon>
        <taxon>Methanomada group</taxon>
        <taxon>Methanobacteria</taxon>
        <taxon>Methanobacteriales</taxon>
        <taxon>Methanobacteriaceae</taxon>
        <taxon>Methanobacterium</taxon>
    </lineage>
</organism>
<feature type="transmembrane region" description="Helical" evidence="1">
    <location>
        <begin position="118"/>
        <end position="138"/>
    </location>
</feature>
<dbReference type="GeneID" id="10668111"/>
<keyword evidence="1" id="KW-0812">Transmembrane</keyword>
<feature type="transmembrane region" description="Helical" evidence="1">
    <location>
        <begin position="94"/>
        <end position="112"/>
    </location>
</feature>
<dbReference type="RefSeq" id="WP_013825159.1">
    <property type="nucleotide sequence ID" value="NC_015574.1"/>
</dbReference>
<keyword evidence="1" id="KW-1133">Transmembrane helix</keyword>